<organism evidence="2 3">
    <name type="scientific">Ceratitis capitata</name>
    <name type="common">Mediterranean fruit fly</name>
    <name type="synonym">Tephritis capitata</name>
    <dbReference type="NCBI Taxonomy" id="7213"/>
    <lineage>
        <taxon>Eukaryota</taxon>
        <taxon>Metazoa</taxon>
        <taxon>Ecdysozoa</taxon>
        <taxon>Arthropoda</taxon>
        <taxon>Hexapoda</taxon>
        <taxon>Insecta</taxon>
        <taxon>Pterygota</taxon>
        <taxon>Neoptera</taxon>
        <taxon>Endopterygota</taxon>
        <taxon>Diptera</taxon>
        <taxon>Brachycera</taxon>
        <taxon>Muscomorpha</taxon>
        <taxon>Tephritoidea</taxon>
        <taxon>Tephritidae</taxon>
        <taxon>Ceratitis</taxon>
        <taxon>Ceratitis</taxon>
    </lineage>
</organism>
<evidence type="ECO:0000256" key="1">
    <source>
        <dbReference type="SAM" id="SignalP"/>
    </source>
</evidence>
<sequence length="99" mass="11137">MFLHQLFFALFYLMLACAVLAKTTESDKEFLARLSKITLSDIKIAPNYNYNEVGGVQRYNGSVISPLNGYKLAIYPPFTLTLIRIQTSGGKKTSRKGRI</sequence>
<proteinExistence type="predicted"/>
<keyword evidence="3" id="KW-1185">Reference proteome</keyword>
<name>A0A811VIU2_CERCA</name>
<dbReference type="Proteomes" id="UP000606786">
    <property type="component" value="Unassembled WGS sequence"/>
</dbReference>
<evidence type="ECO:0000313" key="3">
    <source>
        <dbReference type="Proteomes" id="UP000606786"/>
    </source>
</evidence>
<accession>A0A811VIU2</accession>
<feature type="signal peptide" evidence="1">
    <location>
        <begin position="1"/>
        <end position="21"/>
    </location>
</feature>
<gene>
    <name evidence="2" type="ORF">CCAP1982_LOCUS22071</name>
</gene>
<dbReference type="AlphaFoldDB" id="A0A811VIU2"/>
<evidence type="ECO:0000313" key="2">
    <source>
        <dbReference type="EMBL" id="CAD7014063.1"/>
    </source>
</evidence>
<reference evidence="2" key="1">
    <citation type="submission" date="2020-11" db="EMBL/GenBank/DDBJ databases">
        <authorList>
            <person name="Whitehead M."/>
        </authorList>
    </citation>
    <scope>NUCLEOTIDE SEQUENCE</scope>
    <source>
        <strain evidence="2">EGII</strain>
    </source>
</reference>
<comment type="caution">
    <text evidence="2">The sequence shown here is derived from an EMBL/GenBank/DDBJ whole genome shotgun (WGS) entry which is preliminary data.</text>
</comment>
<protein>
    <submittedName>
        <fullName evidence="2">(Mediterranean fruit fly) hypothetical protein</fullName>
    </submittedName>
</protein>
<keyword evidence="1" id="KW-0732">Signal</keyword>
<dbReference type="EMBL" id="CAJHJT010000056">
    <property type="protein sequence ID" value="CAD7014063.1"/>
    <property type="molecule type" value="Genomic_DNA"/>
</dbReference>
<feature type="chain" id="PRO_5032844177" evidence="1">
    <location>
        <begin position="22"/>
        <end position="99"/>
    </location>
</feature>